<keyword evidence="4" id="KW-0500">Molybdenum</keyword>
<organism evidence="5 6">
    <name type="scientific">Lujinxingia litoralis</name>
    <dbReference type="NCBI Taxonomy" id="2211119"/>
    <lineage>
        <taxon>Bacteria</taxon>
        <taxon>Deltaproteobacteria</taxon>
        <taxon>Bradymonadales</taxon>
        <taxon>Lujinxingiaceae</taxon>
        <taxon>Lujinxingia</taxon>
    </lineage>
</organism>
<protein>
    <submittedName>
        <fullName evidence="5">Molybdate ABC transporter substrate-binding protein</fullName>
    </submittedName>
</protein>
<dbReference type="GO" id="GO:0030973">
    <property type="term" value="F:molybdate ion binding"/>
    <property type="evidence" value="ECO:0007669"/>
    <property type="project" value="TreeGrafter"/>
</dbReference>
<dbReference type="PANTHER" id="PTHR30632:SF0">
    <property type="entry name" value="SULFATE-BINDING PROTEIN"/>
    <property type="match status" value="1"/>
</dbReference>
<dbReference type="InterPro" id="IPR050682">
    <property type="entry name" value="ModA/WtpA"/>
</dbReference>
<proteinExistence type="inferred from homology"/>
<dbReference type="InterPro" id="IPR005950">
    <property type="entry name" value="ModA"/>
</dbReference>
<dbReference type="PROSITE" id="PS51257">
    <property type="entry name" value="PROKAR_LIPOPROTEIN"/>
    <property type="match status" value="1"/>
</dbReference>
<dbReference type="GO" id="GO:0046872">
    <property type="term" value="F:metal ion binding"/>
    <property type="evidence" value="ECO:0007669"/>
    <property type="project" value="UniProtKB-KW"/>
</dbReference>
<accession>A0A328CCW4</accession>
<dbReference type="GO" id="GO:0015689">
    <property type="term" value="P:molybdate ion transport"/>
    <property type="evidence" value="ECO:0007669"/>
    <property type="project" value="InterPro"/>
</dbReference>
<feature type="binding site" evidence="4">
    <location>
        <position position="48"/>
    </location>
    <ligand>
        <name>molybdate</name>
        <dbReference type="ChEBI" id="CHEBI:36264"/>
    </ligand>
</feature>
<keyword evidence="2 4" id="KW-0479">Metal-binding</keyword>
<dbReference type="Pfam" id="PF13531">
    <property type="entry name" value="SBP_bac_11"/>
    <property type="match status" value="1"/>
</dbReference>
<evidence type="ECO:0000313" key="6">
    <source>
        <dbReference type="Proteomes" id="UP000249169"/>
    </source>
</evidence>
<dbReference type="SUPFAM" id="SSF53850">
    <property type="entry name" value="Periplasmic binding protein-like II"/>
    <property type="match status" value="1"/>
</dbReference>
<keyword evidence="6" id="KW-1185">Reference proteome</keyword>
<evidence type="ECO:0000256" key="4">
    <source>
        <dbReference type="PIRSR" id="PIRSR004846-1"/>
    </source>
</evidence>
<keyword evidence="3" id="KW-0732">Signal</keyword>
<gene>
    <name evidence="5" type="primary">modA</name>
    <name evidence="5" type="ORF">DL240_02595</name>
</gene>
<feature type="binding site" evidence="4">
    <location>
        <position position="76"/>
    </location>
    <ligand>
        <name>molybdate</name>
        <dbReference type="ChEBI" id="CHEBI:36264"/>
    </ligand>
</feature>
<comment type="similarity">
    <text evidence="1">Belongs to the bacterial solute-binding protein ModA family.</text>
</comment>
<dbReference type="AlphaFoldDB" id="A0A328CCW4"/>
<dbReference type="PIRSF" id="PIRSF004846">
    <property type="entry name" value="ModA"/>
    <property type="match status" value="1"/>
</dbReference>
<reference evidence="5 6" key="1">
    <citation type="submission" date="2018-05" db="EMBL/GenBank/DDBJ databases">
        <title>Lujinxingia marina gen. nov. sp. nov., a new facultative anaerobic member of the class Deltaproteobacteria, and proposal of Lujinxingaceae fam. nov.</title>
        <authorList>
            <person name="Li C.-M."/>
        </authorList>
    </citation>
    <scope>NUCLEOTIDE SEQUENCE [LARGE SCALE GENOMIC DNA]</scope>
    <source>
        <strain evidence="5 6">B210</strain>
    </source>
</reference>
<feature type="binding site" evidence="4">
    <location>
        <position position="186"/>
    </location>
    <ligand>
        <name>molybdate</name>
        <dbReference type="ChEBI" id="CHEBI:36264"/>
    </ligand>
</feature>
<comment type="caution">
    <text evidence="5">The sequence shown here is derived from an EMBL/GenBank/DDBJ whole genome shotgun (WGS) entry which is preliminary data.</text>
</comment>
<evidence type="ECO:0000256" key="1">
    <source>
        <dbReference type="ARBA" id="ARBA00009175"/>
    </source>
</evidence>
<dbReference type="PANTHER" id="PTHR30632">
    <property type="entry name" value="MOLYBDATE-BINDING PERIPLASMIC PROTEIN"/>
    <property type="match status" value="1"/>
</dbReference>
<dbReference type="NCBIfam" id="TIGR01256">
    <property type="entry name" value="modA"/>
    <property type="match status" value="1"/>
</dbReference>
<sequence length="272" mass="29628">MMQRRLRTKIAPGGGRGLLLVMVVMVGLIGCKRQAPPETRLRVSAASSLSEVFDELAAAYEHANPGVDVVLNLAGSQALRLQIEEGAEVDVFASANLHHLEALVDQSLMAPARVFATNELTIIVERDNPLGIKGLEDLGGVERLVIGAPEVPVGRYTERLLANVAQRDPELARELEARVVSRESNVRQVRAKVELGEADAAIVYRTDARSSAALHEVPIPEALQVRAEYGVSRARDLSETQREHAERFLKLVQDEVGQELLRARGFGPGVAR</sequence>
<feature type="binding site" evidence="4">
    <location>
        <position position="204"/>
    </location>
    <ligand>
        <name>molybdate</name>
        <dbReference type="ChEBI" id="CHEBI:36264"/>
    </ligand>
</feature>
<dbReference type="Gene3D" id="3.40.190.10">
    <property type="entry name" value="Periplasmic binding protein-like II"/>
    <property type="match status" value="2"/>
</dbReference>
<evidence type="ECO:0000256" key="3">
    <source>
        <dbReference type="ARBA" id="ARBA00022729"/>
    </source>
</evidence>
<evidence type="ECO:0000256" key="2">
    <source>
        <dbReference type="ARBA" id="ARBA00022723"/>
    </source>
</evidence>
<evidence type="ECO:0000313" key="5">
    <source>
        <dbReference type="EMBL" id="RAL25121.1"/>
    </source>
</evidence>
<name>A0A328CCW4_9DELT</name>
<dbReference type="Proteomes" id="UP000249169">
    <property type="component" value="Unassembled WGS sequence"/>
</dbReference>
<dbReference type="EMBL" id="QHKO01000001">
    <property type="protein sequence ID" value="RAL25121.1"/>
    <property type="molecule type" value="Genomic_DNA"/>
</dbReference>